<gene>
    <name evidence="1" type="ORF">pipiens_017484</name>
</gene>
<dbReference type="EMBL" id="JBEHCU010012480">
    <property type="protein sequence ID" value="KAL1375447.1"/>
    <property type="molecule type" value="Genomic_DNA"/>
</dbReference>
<dbReference type="AlphaFoldDB" id="A0ABD1CGD7"/>
<protein>
    <submittedName>
        <fullName evidence="1">Uncharacterized protein</fullName>
    </submittedName>
</protein>
<evidence type="ECO:0000313" key="2">
    <source>
        <dbReference type="Proteomes" id="UP001562425"/>
    </source>
</evidence>
<evidence type="ECO:0000313" key="1">
    <source>
        <dbReference type="EMBL" id="KAL1375447.1"/>
    </source>
</evidence>
<name>A0ABD1CGD7_CULPP</name>
<accession>A0ABD1CGD7</accession>
<feature type="non-terminal residue" evidence="1">
    <location>
        <position position="1"/>
    </location>
</feature>
<reference evidence="1 2" key="1">
    <citation type="submission" date="2024-05" db="EMBL/GenBank/DDBJ databases">
        <title>Culex pipiens pipiens assembly and annotation.</title>
        <authorList>
            <person name="Alout H."/>
            <person name="Durand T."/>
        </authorList>
    </citation>
    <scope>NUCLEOTIDE SEQUENCE [LARGE SCALE GENOMIC DNA]</scope>
    <source>
        <strain evidence="1">HA-2024</strain>
        <tissue evidence="1">Whole body</tissue>
    </source>
</reference>
<proteinExistence type="predicted"/>
<dbReference type="Proteomes" id="UP001562425">
    <property type="component" value="Unassembled WGS sequence"/>
</dbReference>
<keyword evidence="2" id="KW-1185">Reference proteome</keyword>
<organism evidence="1 2">
    <name type="scientific">Culex pipiens pipiens</name>
    <name type="common">Northern house mosquito</name>
    <dbReference type="NCBI Taxonomy" id="38569"/>
    <lineage>
        <taxon>Eukaryota</taxon>
        <taxon>Metazoa</taxon>
        <taxon>Ecdysozoa</taxon>
        <taxon>Arthropoda</taxon>
        <taxon>Hexapoda</taxon>
        <taxon>Insecta</taxon>
        <taxon>Pterygota</taxon>
        <taxon>Neoptera</taxon>
        <taxon>Endopterygota</taxon>
        <taxon>Diptera</taxon>
        <taxon>Nematocera</taxon>
        <taxon>Culicoidea</taxon>
        <taxon>Culicidae</taxon>
        <taxon>Culicinae</taxon>
        <taxon>Culicini</taxon>
        <taxon>Culex</taxon>
        <taxon>Culex</taxon>
    </lineage>
</organism>
<comment type="caution">
    <text evidence="1">The sequence shown here is derived from an EMBL/GenBank/DDBJ whole genome shotgun (WGS) entry which is preliminary data.</text>
</comment>
<sequence length="85" mass="9297">FFVQQEGQPTAAIKEEDFGCEKVPEPIEAPDPVVPLAEETVTEMVDNILDKVEELVQFEAVPLIPVADELIVEKAKPKPIPGVDS</sequence>